<evidence type="ECO:0000259" key="1">
    <source>
        <dbReference type="Pfam" id="PF04151"/>
    </source>
</evidence>
<dbReference type="RefSeq" id="WP_095723875.1">
    <property type="nucleotide sequence ID" value="NZ_NTFS01000332.1"/>
</dbReference>
<name>A0A2A2TDM6_9CYAN</name>
<sequence length="169" mass="18465">MISKAVRLYLEKLKNENLKNENLKNLKNLIFIPATLVAIFANTNASFAQAAKMYNPLPLPSTYEVTDSLTERDIPTGQGGFARDYMVKLSKGENLAIDLASDSFDSIITLLGPNGSTLSENDDGPDGSSNSLLFTRINETGNYVVRVRSFGETGVGAFKLKVTRLQPTK</sequence>
<reference evidence="2 3" key="1">
    <citation type="submission" date="2017-08" db="EMBL/GenBank/DDBJ databases">
        <title>Draft genome sequence of filamentous cyanobacterium Calothrix elsteri CCALA 953.</title>
        <authorList>
            <person name="Gagunashvili A.N."/>
            <person name="Elster J."/>
            <person name="Andresson O.S."/>
        </authorList>
    </citation>
    <scope>NUCLEOTIDE SEQUENCE [LARGE SCALE GENOMIC DNA]</scope>
    <source>
        <strain evidence="2 3">CCALA 953</strain>
    </source>
</reference>
<dbReference type="AlphaFoldDB" id="A0A2A2TDM6"/>
<dbReference type="Proteomes" id="UP000218238">
    <property type="component" value="Unassembled WGS sequence"/>
</dbReference>
<evidence type="ECO:0000313" key="2">
    <source>
        <dbReference type="EMBL" id="PAX51801.1"/>
    </source>
</evidence>
<dbReference type="InterPro" id="IPR007280">
    <property type="entry name" value="Peptidase_C_arc/bac"/>
</dbReference>
<dbReference type="Pfam" id="PF04151">
    <property type="entry name" value="PPC"/>
    <property type="match status" value="1"/>
</dbReference>
<accession>A0A2A2TDM6</accession>
<dbReference type="Gene3D" id="2.60.120.380">
    <property type="match status" value="1"/>
</dbReference>
<dbReference type="EMBL" id="NTFS01000332">
    <property type="protein sequence ID" value="PAX51801.1"/>
    <property type="molecule type" value="Genomic_DNA"/>
</dbReference>
<dbReference type="OrthoDB" id="512410at2"/>
<gene>
    <name evidence="2" type="ORF">CK510_22845</name>
</gene>
<proteinExistence type="predicted"/>
<comment type="caution">
    <text evidence="2">The sequence shown here is derived from an EMBL/GenBank/DDBJ whole genome shotgun (WGS) entry which is preliminary data.</text>
</comment>
<keyword evidence="3" id="KW-1185">Reference proteome</keyword>
<feature type="domain" description="Peptidase C-terminal archaeal/bacterial" evidence="1">
    <location>
        <begin position="85"/>
        <end position="149"/>
    </location>
</feature>
<organism evidence="2 3">
    <name type="scientific">Brunnivagina elsteri CCALA 953</name>
    <dbReference type="NCBI Taxonomy" id="987040"/>
    <lineage>
        <taxon>Bacteria</taxon>
        <taxon>Bacillati</taxon>
        <taxon>Cyanobacteriota</taxon>
        <taxon>Cyanophyceae</taxon>
        <taxon>Nostocales</taxon>
        <taxon>Calotrichaceae</taxon>
        <taxon>Brunnivagina</taxon>
    </lineage>
</organism>
<evidence type="ECO:0000313" key="3">
    <source>
        <dbReference type="Proteomes" id="UP000218238"/>
    </source>
</evidence>
<protein>
    <submittedName>
        <fullName evidence="2">Peptidase</fullName>
    </submittedName>
</protein>